<dbReference type="PROSITE" id="PS00383">
    <property type="entry name" value="TYR_PHOSPHATASE_1"/>
    <property type="match status" value="1"/>
</dbReference>
<dbReference type="Proteomes" id="UP001186944">
    <property type="component" value="Unassembled WGS sequence"/>
</dbReference>
<evidence type="ECO:0000259" key="2">
    <source>
        <dbReference type="PROSITE" id="PS50055"/>
    </source>
</evidence>
<protein>
    <recommendedName>
        <fullName evidence="6">Protein-tyrosine-phosphatase</fullName>
    </recommendedName>
</protein>
<feature type="domain" description="Tyrosine specific protein phosphatases" evidence="3">
    <location>
        <begin position="273"/>
        <end position="330"/>
    </location>
</feature>
<dbReference type="InterPro" id="IPR050348">
    <property type="entry name" value="Protein-Tyr_Phosphatase"/>
</dbReference>
<dbReference type="PANTHER" id="PTHR19134">
    <property type="entry name" value="RECEPTOR-TYPE TYROSINE-PROTEIN PHOSPHATASE"/>
    <property type="match status" value="1"/>
</dbReference>
<dbReference type="SMART" id="SM00404">
    <property type="entry name" value="PTPc_motif"/>
    <property type="match status" value="1"/>
</dbReference>
<dbReference type="Pfam" id="PF00102">
    <property type="entry name" value="Y_phosphatase"/>
    <property type="match status" value="2"/>
</dbReference>
<accession>A0AA88Y0B1</accession>
<evidence type="ECO:0000313" key="5">
    <source>
        <dbReference type="Proteomes" id="UP001186944"/>
    </source>
</evidence>
<evidence type="ECO:0000256" key="1">
    <source>
        <dbReference type="SAM" id="MobiDB-lite"/>
    </source>
</evidence>
<dbReference type="PRINTS" id="PR00700">
    <property type="entry name" value="PRTYPHPHTASE"/>
</dbReference>
<dbReference type="InterPro" id="IPR009030">
    <property type="entry name" value="Growth_fac_rcpt_cys_sf"/>
</dbReference>
<dbReference type="InterPro" id="IPR029021">
    <property type="entry name" value="Prot-tyrosine_phosphatase-like"/>
</dbReference>
<name>A0AA88Y0B1_PINIB</name>
<proteinExistence type="predicted"/>
<dbReference type="PROSITE" id="PS50055">
    <property type="entry name" value="TYR_PHOSPHATASE_PTP"/>
    <property type="match status" value="1"/>
</dbReference>
<evidence type="ECO:0008006" key="6">
    <source>
        <dbReference type="Google" id="ProtNLM"/>
    </source>
</evidence>
<dbReference type="InterPro" id="IPR016130">
    <property type="entry name" value="Tyr_Pase_AS"/>
</dbReference>
<feature type="region of interest" description="Disordered" evidence="1">
    <location>
        <begin position="79"/>
        <end position="103"/>
    </location>
</feature>
<dbReference type="AlphaFoldDB" id="A0AA88Y0B1"/>
<dbReference type="Gene3D" id="3.90.190.10">
    <property type="entry name" value="Protein tyrosine phosphatase superfamily"/>
    <property type="match status" value="2"/>
</dbReference>
<dbReference type="PANTHER" id="PTHR19134:SF449">
    <property type="entry name" value="TYROSINE-PROTEIN PHOSPHATASE 1"/>
    <property type="match status" value="1"/>
</dbReference>
<evidence type="ECO:0000313" key="4">
    <source>
        <dbReference type="EMBL" id="KAK3091365.1"/>
    </source>
</evidence>
<feature type="domain" description="Tyrosine-protein phosphatase" evidence="2">
    <location>
        <begin position="134"/>
        <end position="339"/>
    </location>
</feature>
<dbReference type="InterPro" id="IPR000242">
    <property type="entry name" value="PTP_cat"/>
</dbReference>
<organism evidence="4 5">
    <name type="scientific">Pinctada imbricata</name>
    <name type="common">Atlantic pearl-oyster</name>
    <name type="synonym">Pinctada martensii</name>
    <dbReference type="NCBI Taxonomy" id="66713"/>
    <lineage>
        <taxon>Eukaryota</taxon>
        <taxon>Metazoa</taxon>
        <taxon>Spiralia</taxon>
        <taxon>Lophotrochozoa</taxon>
        <taxon>Mollusca</taxon>
        <taxon>Bivalvia</taxon>
        <taxon>Autobranchia</taxon>
        <taxon>Pteriomorphia</taxon>
        <taxon>Pterioida</taxon>
        <taxon>Pterioidea</taxon>
        <taxon>Pteriidae</taxon>
        <taxon>Pinctada</taxon>
    </lineage>
</organism>
<dbReference type="PROSITE" id="PS50056">
    <property type="entry name" value="TYR_PHOSPHATASE_2"/>
    <property type="match status" value="1"/>
</dbReference>
<reference evidence="4" key="1">
    <citation type="submission" date="2019-08" db="EMBL/GenBank/DDBJ databases">
        <title>The improved chromosome-level genome for the pearl oyster Pinctada fucata martensii using PacBio sequencing and Hi-C.</title>
        <authorList>
            <person name="Zheng Z."/>
        </authorList>
    </citation>
    <scope>NUCLEOTIDE SEQUENCE</scope>
    <source>
        <strain evidence="4">ZZ-2019</strain>
        <tissue evidence="4">Adductor muscle</tissue>
    </source>
</reference>
<comment type="caution">
    <text evidence="4">The sequence shown here is derived from an EMBL/GenBank/DDBJ whole genome shotgun (WGS) entry which is preliminary data.</text>
</comment>
<dbReference type="SMART" id="SM00194">
    <property type="entry name" value="PTPc"/>
    <property type="match status" value="1"/>
</dbReference>
<dbReference type="GO" id="GO:0004725">
    <property type="term" value="F:protein tyrosine phosphatase activity"/>
    <property type="evidence" value="ECO:0007669"/>
    <property type="project" value="UniProtKB-EC"/>
</dbReference>
<dbReference type="EMBL" id="VSWD01000010">
    <property type="protein sequence ID" value="KAK3091365.1"/>
    <property type="molecule type" value="Genomic_DNA"/>
</dbReference>
<dbReference type="InterPro" id="IPR000387">
    <property type="entry name" value="Tyr_Pase_dom"/>
</dbReference>
<dbReference type="SUPFAM" id="SSF52799">
    <property type="entry name" value="(Phosphotyrosine protein) phosphatases II"/>
    <property type="match status" value="1"/>
</dbReference>
<dbReference type="InterPro" id="IPR003595">
    <property type="entry name" value="Tyr_Pase_cat"/>
</dbReference>
<evidence type="ECO:0000259" key="3">
    <source>
        <dbReference type="PROSITE" id="PS50056"/>
    </source>
</evidence>
<gene>
    <name evidence="4" type="ORF">FSP39_019280</name>
</gene>
<sequence>MSCNRSSGACFSECKRKYYGFDCTQDCPLNCGGYGVCEKNSGICTDGCKAGWNGTKCESGITTQNAMYTNIMSVKEEQRASKPEILTPKPVVTQSKPPKNADDTTYYNSVDIKKEVAVSELKAYVANKLSTNKYEEEFQAIPYGAIHPTTVAETPKNMKKNRFKTTFPYDHSRVVLKGKSDYINANFVERKCEQYWPKPNEKVTHGQFGLSLLDERHFSYYSLRELEVLEAKSKQSRKILQYHFTTWPDHGTPDPLFLVLFHKRVISKAPKYDGPILVHCSAGIGRTGTFIALDALESQGNNTGAVDIEKYVRIMRKDRMNMIQTSEQYKVLHEALVEAFQWQDTYISMDDFPSEWQSIETDKRPLNQQRLKREYDVCTF</sequence>
<dbReference type="SUPFAM" id="SSF57184">
    <property type="entry name" value="Growth factor receptor domain"/>
    <property type="match status" value="1"/>
</dbReference>
<feature type="compositionally biased region" description="Polar residues" evidence="1">
    <location>
        <begin position="92"/>
        <end position="103"/>
    </location>
</feature>
<keyword evidence="5" id="KW-1185">Reference proteome</keyword>